<proteinExistence type="predicted"/>
<dbReference type="Gene3D" id="3.80.10.10">
    <property type="entry name" value="Ribonuclease Inhibitor"/>
    <property type="match status" value="3"/>
</dbReference>
<dbReference type="PANTHER" id="PTHR48059:SF38">
    <property type="entry name" value="OS04G0534166 PROTEIN"/>
    <property type="match status" value="1"/>
</dbReference>
<dbReference type="InterPro" id="IPR024079">
    <property type="entry name" value="MetalloPept_cat_dom_sf"/>
</dbReference>
<reference evidence="7" key="1">
    <citation type="journal article" date="2021" name="PeerJ">
        <title>Extensive microbial diversity within the chicken gut microbiome revealed by metagenomics and culture.</title>
        <authorList>
            <person name="Gilroy R."/>
            <person name="Ravi A."/>
            <person name="Getino M."/>
            <person name="Pursley I."/>
            <person name="Horton D.L."/>
            <person name="Alikhan N.F."/>
            <person name="Baker D."/>
            <person name="Gharbi K."/>
            <person name="Hall N."/>
            <person name="Watson M."/>
            <person name="Adriaenssens E.M."/>
            <person name="Foster-Nyarko E."/>
            <person name="Jarju S."/>
            <person name="Secka A."/>
            <person name="Antonio M."/>
            <person name="Oren A."/>
            <person name="Chaudhuri R.R."/>
            <person name="La Ragione R."/>
            <person name="Hildebrand F."/>
            <person name="Pallen M.J."/>
        </authorList>
    </citation>
    <scope>NUCLEOTIDE SEQUENCE</scope>
    <source>
        <strain evidence="7">Gambia2-208</strain>
    </source>
</reference>
<dbReference type="Gene3D" id="2.60.40.10">
    <property type="entry name" value="Immunoglobulins"/>
    <property type="match status" value="4"/>
</dbReference>
<dbReference type="PROSITE" id="PS51257">
    <property type="entry name" value="PROKAR_LIPOPROTEIN"/>
    <property type="match status" value="1"/>
</dbReference>
<evidence type="ECO:0000256" key="5">
    <source>
        <dbReference type="SAM" id="SignalP"/>
    </source>
</evidence>
<feature type="domain" description="BACON" evidence="6">
    <location>
        <begin position="78"/>
        <end position="129"/>
    </location>
</feature>
<dbReference type="SUPFAM" id="SSF52047">
    <property type="entry name" value="RNI-like"/>
    <property type="match status" value="1"/>
</dbReference>
<dbReference type="InterPro" id="IPR051848">
    <property type="entry name" value="PGIP"/>
</dbReference>
<dbReference type="InterPro" id="IPR013783">
    <property type="entry name" value="Ig-like_fold"/>
</dbReference>
<dbReference type="Gene3D" id="3.40.390.10">
    <property type="entry name" value="Collagenase (Catalytic Domain)"/>
    <property type="match status" value="1"/>
</dbReference>
<dbReference type="FunFam" id="3.80.10.10:FF:000041">
    <property type="entry name" value="LRR receptor-like serine/threonine-protein kinase ERECTA"/>
    <property type="match status" value="1"/>
</dbReference>
<feature type="region of interest" description="Disordered" evidence="4">
    <location>
        <begin position="22"/>
        <end position="46"/>
    </location>
</feature>
<dbReference type="GO" id="GO:0030313">
    <property type="term" value="C:cell envelope"/>
    <property type="evidence" value="ECO:0007669"/>
    <property type="project" value="UniProtKB-SubCell"/>
</dbReference>
<evidence type="ECO:0000259" key="6">
    <source>
        <dbReference type="Pfam" id="PF13004"/>
    </source>
</evidence>
<protein>
    <recommendedName>
        <fullName evidence="6">BACON domain-containing protein</fullName>
    </recommendedName>
</protein>
<keyword evidence="2" id="KW-0433">Leucine-rich repeat</keyword>
<name>A0A9D1ZI89_9BACE</name>
<organism evidence="7 8">
    <name type="scientific">Candidatus Bacteroides pullicola</name>
    <dbReference type="NCBI Taxonomy" id="2838475"/>
    <lineage>
        <taxon>Bacteria</taxon>
        <taxon>Pseudomonadati</taxon>
        <taxon>Bacteroidota</taxon>
        <taxon>Bacteroidia</taxon>
        <taxon>Bacteroidales</taxon>
        <taxon>Bacteroidaceae</taxon>
        <taxon>Bacteroides</taxon>
    </lineage>
</organism>
<dbReference type="AlphaFoldDB" id="A0A9D1ZI89"/>
<accession>A0A9D1ZI89</accession>
<keyword evidence="3" id="KW-0677">Repeat</keyword>
<dbReference type="InterPro" id="IPR032675">
    <property type="entry name" value="LRR_dom_sf"/>
</dbReference>
<comment type="subcellular location">
    <subcellularLocation>
        <location evidence="1">Cell envelope</location>
    </subcellularLocation>
</comment>
<evidence type="ECO:0000313" key="8">
    <source>
        <dbReference type="Proteomes" id="UP000886851"/>
    </source>
</evidence>
<dbReference type="CDD" id="cd14948">
    <property type="entry name" value="BACON"/>
    <property type="match status" value="4"/>
</dbReference>
<feature type="chain" id="PRO_5039654156" description="BACON domain-containing protein" evidence="5">
    <location>
        <begin position="23"/>
        <end position="1081"/>
    </location>
</feature>
<feature type="signal peptide" evidence="5">
    <location>
        <begin position="1"/>
        <end position="22"/>
    </location>
</feature>
<evidence type="ECO:0000256" key="2">
    <source>
        <dbReference type="ARBA" id="ARBA00022614"/>
    </source>
</evidence>
<reference evidence="7" key="2">
    <citation type="submission" date="2021-04" db="EMBL/GenBank/DDBJ databases">
        <authorList>
            <person name="Gilroy R."/>
        </authorList>
    </citation>
    <scope>NUCLEOTIDE SEQUENCE</scope>
    <source>
        <strain evidence="7">Gambia2-208</strain>
    </source>
</reference>
<sequence length="1081" mass="120685">MKQILYLLVCLSVLAWTMQGCSDDNKSETPPTPEEPAITFPTGSDTQPVFTTEGGTSTLTFTATEAWTASVGEADTRAIDWLSVSPTSGQAGTATLTITTEPNDTYDERNAAITLTSGGTRTTLTVTQKQRDALTVTSNKVELEATGGDFAIELQANVSVTYEIEESAKAWLTPASDTRALTTTTLHFQAAPNEDLQPRQGIITLRGGNGLTEEVTVYQLGSGPVLVLTQDEYLVGSDGETIKVELKSNNTYQIEMPSVDWITEADTRALSTYTHYFIVAPNETYDAREAVIRFVDKENGLKDSVKVVQVQKDAIILAKNKYEVSGAGETLNFSIQANVDFTVSTNVDWIAQTNTRGLTEYPLSFNISPNDSDNPRTGIITIADTNGNQQEITVEQTGKVDYEKIEREALIEFYKAAGGDDWEDNTNWCSDKPLNEWYGVNLDSESNHVSALWLGGNALKGDIANIIHPLCSLRELTCIDFPANPEIYGDFPDEIYSLTKLKHINIDSDLGGELSSKITNLRNLNQIWLRRVKMSHSVFKEICTSLADLEVLSLYLCELNAPIPSEIKNLTHLWNLTLDGSDVVGELPDAIWELPLRSINLSRNEKLTGHISPNIGKLKDLSTLSLQFCSFNGEIPDEITQCTNLKYLFLRNNQMEGEIPQDIGNLQKLIELDLQENDLTGTLPSSMSRMDNLGACQLSGNRLSGEVPKEVSSMWQKWNPFNSILPQQEGYELTYESLYTSTDYSKDGEVQLLQRHTEGRGIPVILMGDAFVDKHMEEGGYYDKVMQRAMEAFFSIEPMISLRPLFDVYSVRAVSENDYIGANTALSSWHYCGAGGDGDLSKCMEYASLAVNDLKDVSIHIIMNDQQQMGITTYLDDNCTISFNTLFDSGLEWQNFEAVFRHEAIGHGFGLLGDEYTQYIYAIDEEGKASLRASQALGRDLNLDITNDETQILWNKFLADDRYADENLGIYEGGWAFYSYGVYRPSFNSIMRYNEPAFNAPSREAIYKRAMRLAYGDSWTYDYEDFVKFDAPSRNAADTRSLRQAPSAAQVEKWKKSHRPPVRVKGTWRDARKNSIVVPYR</sequence>
<evidence type="ECO:0000256" key="4">
    <source>
        <dbReference type="SAM" id="MobiDB-lite"/>
    </source>
</evidence>
<feature type="domain" description="BACON" evidence="6">
    <location>
        <begin position="342"/>
        <end position="396"/>
    </location>
</feature>
<dbReference type="Proteomes" id="UP000886851">
    <property type="component" value="Unassembled WGS sequence"/>
</dbReference>
<dbReference type="InterPro" id="IPR001611">
    <property type="entry name" value="Leu-rich_rpt"/>
</dbReference>
<dbReference type="PANTHER" id="PTHR48059">
    <property type="entry name" value="POLYGALACTURONASE INHIBITOR 1"/>
    <property type="match status" value="1"/>
</dbReference>
<feature type="domain" description="BACON" evidence="6">
    <location>
        <begin position="253"/>
        <end position="309"/>
    </location>
</feature>
<dbReference type="EMBL" id="DXCV01000056">
    <property type="protein sequence ID" value="HIY88685.1"/>
    <property type="molecule type" value="Genomic_DNA"/>
</dbReference>
<dbReference type="GO" id="GO:0008237">
    <property type="term" value="F:metallopeptidase activity"/>
    <property type="evidence" value="ECO:0007669"/>
    <property type="project" value="InterPro"/>
</dbReference>
<feature type="domain" description="BACON" evidence="6">
    <location>
        <begin position="162"/>
        <end position="219"/>
    </location>
</feature>
<evidence type="ECO:0000313" key="7">
    <source>
        <dbReference type="EMBL" id="HIY88685.1"/>
    </source>
</evidence>
<dbReference type="Pfam" id="PF13004">
    <property type="entry name" value="BACON"/>
    <property type="match status" value="4"/>
</dbReference>
<gene>
    <name evidence="7" type="ORF">H9824_08285</name>
</gene>
<comment type="caution">
    <text evidence="7">The sequence shown here is derived from an EMBL/GenBank/DDBJ whole genome shotgun (WGS) entry which is preliminary data.</text>
</comment>
<dbReference type="InterPro" id="IPR024361">
    <property type="entry name" value="BACON"/>
</dbReference>
<keyword evidence="5" id="KW-0732">Signal</keyword>
<dbReference type="Pfam" id="PF00560">
    <property type="entry name" value="LRR_1"/>
    <property type="match status" value="2"/>
</dbReference>
<evidence type="ECO:0000256" key="3">
    <source>
        <dbReference type="ARBA" id="ARBA00022737"/>
    </source>
</evidence>
<evidence type="ECO:0000256" key="1">
    <source>
        <dbReference type="ARBA" id="ARBA00004196"/>
    </source>
</evidence>